<dbReference type="SUPFAM" id="SSF51197">
    <property type="entry name" value="Clavaminate synthase-like"/>
    <property type="match status" value="1"/>
</dbReference>
<dbReference type="GO" id="GO:0051213">
    <property type="term" value="F:dioxygenase activity"/>
    <property type="evidence" value="ECO:0007669"/>
    <property type="project" value="UniProtKB-KW"/>
</dbReference>
<evidence type="ECO:0000256" key="1">
    <source>
        <dbReference type="SAM" id="MobiDB-lite"/>
    </source>
</evidence>
<dbReference type="Proteomes" id="UP000554235">
    <property type="component" value="Unassembled WGS sequence"/>
</dbReference>
<gene>
    <name evidence="2" type="ORF">FALBO_9190</name>
</gene>
<evidence type="ECO:0000313" key="3">
    <source>
        <dbReference type="Proteomes" id="UP000554235"/>
    </source>
</evidence>
<keyword evidence="3" id="KW-1185">Reference proteome</keyword>
<dbReference type="EMBL" id="JAADYS010001258">
    <property type="protein sequence ID" value="KAF4463994.1"/>
    <property type="molecule type" value="Genomic_DNA"/>
</dbReference>
<dbReference type="OrthoDB" id="445007at2759"/>
<feature type="region of interest" description="Disordered" evidence="1">
    <location>
        <begin position="1"/>
        <end position="34"/>
    </location>
</feature>
<protein>
    <submittedName>
        <fullName evidence="2">Phytanoyl- dioxygenase</fullName>
    </submittedName>
</protein>
<feature type="compositionally biased region" description="Polar residues" evidence="1">
    <location>
        <begin position="1"/>
        <end position="25"/>
    </location>
</feature>
<keyword evidence="2" id="KW-0560">Oxidoreductase</keyword>
<comment type="caution">
    <text evidence="2">The sequence shown here is derived from an EMBL/GenBank/DDBJ whole genome shotgun (WGS) entry which is preliminary data.</text>
</comment>
<name>A0A8H4P672_9HYPO</name>
<sequence length="357" mass="40205">MVINSEPTSYKASQDLSEVPHQNNKPLPARPSGPHKLFAEPGVVHGDWRDDLIRDGFVVVKGAIPGERAEKYGEDILSYLENFQGGLGFKRNDPSTVRNENLPVVTEKGMILGYGVAHESFTWAIRQEPGVIEAFERVYDTQDLIVSFDAINVSFPGRKDVKPNKPWPHQDQDPEKPGFRCLQGLVNILPNGDQDGGLIVCKGAHLLSEEFHEAFKNEENKIWAWTKEWYGFTEQGMEWLKQKGCKWIKVNAEPGDLLLWDSRTPHYNLSPEGSMPRFCTYTCYMPAADATQEDLVRKKEAFENLQSTTHWPNAMHAGGIPVLRDGEPCPYNTGKPREAPKLSNRGFQLTGIPYIQG</sequence>
<dbReference type="Gene3D" id="2.60.120.620">
    <property type="entry name" value="q2cbj1_9rhob like domain"/>
    <property type="match status" value="1"/>
</dbReference>
<reference evidence="2 3" key="1">
    <citation type="submission" date="2020-01" db="EMBL/GenBank/DDBJ databases">
        <title>Identification and distribution of gene clusters putatively required for synthesis of sphingolipid metabolism inhibitors in phylogenetically diverse species of the filamentous fungus Fusarium.</title>
        <authorList>
            <person name="Kim H.-S."/>
            <person name="Busman M."/>
            <person name="Brown D.W."/>
            <person name="Divon H."/>
            <person name="Uhlig S."/>
            <person name="Proctor R.H."/>
        </authorList>
    </citation>
    <scope>NUCLEOTIDE SEQUENCE [LARGE SCALE GENOMIC DNA]</scope>
    <source>
        <strain evidence="2 3">NRRL 20459</strain>
    </source>
</reference>
<dbReference type="PANTHER" id="PTHR31630">
    <property type="entry name" value="PHYTANOYL-COA DIOXYGENASE-RELATED-RELATED"/>
    <property type="match status" value="1"/>
</dbReference>
<evidence type="ECO:0000313" key="2">
    <source>
        <dbReference type="EMBL" id="KAF4463994.1"/>
    </source>
</evidence>
<organism evidence="2 3">
    <name type="scientific">Fusarium albosuccineum</name>
    <dbReference type="NCBI Taxonomy" id="1237068"/>
    <lineage>
        <taxon>Eukaryota</taxon>
        <taxon>Fungi</taxon>
        <taxon>Dikarya</taxon>
        <taxon>Ascomycota</taxon>
        <taxon>Pezizomycotina</taxon>
        <taxon>Sordariomycetes</taxon>
        <taxon>Hypocreomycetidae</taxon>
        <taxon>Hypocreales</taxon>
        <taxon>Nectriaceae</taxon>
        <taxon>Fusarium</taxon>
        <taxon>Fusarium decemcellulare species complex</taxon>
    </lineage>
</organism>
<proteinExistence type="predicted"/>
<dbReference type="AlphaFoldDB" id="A0A8H4P672"/>
<keyword evidence="2" id="KW-0223">Dioxygenase</keyword>
<accession>A0A8H4P672</accession>
<dbReference type="PANTHER" id="PTHR31630:SF7">
    <property type="entry name" value="PHYTANOYL-COA DIOXYGENASE"/>
    <property type="match status" value="1"/>
</dbReference>